<comment type="caution">
    <text evidence="1">The sequence shown here is derived from an EMBL/GenBank/DDBJ whole genome shotgun (WGS) entry which is preliminary data.</text>
</comment>
<evidence type="ECO:0000313" key="2">
    <source>
        <dbReference type="Proteomes" id="UP001142055"/>
    </source>
</evidence>
<keyword evidence="2" id="KW-1185">Reference proteome</keyword>
<gene>
    <name evidence="1" type="ORF">RDWZM_000562</name>
</gene>
<evidence type="ECO:0000313" key="1">
    <source>
        <dbReference type="EMBL" id="KAJ6222017.1"/>
    </source>
</evidence>
<dbReference type="AlphaFoldDB" id="A0A9Q0MD12"/>
<organism evidence="1 2">
    <name type="scientific">Blomia tropicalis</name>
    <name type="common">Mite</name>
    <dbReference type="NCBI Taxonomy" id="40697"/>
    <lineage>
        <taxon>Eukaryota</taxon>
        <taxon>Metazoa</taxon>
        <taxon>Ecdysozoa</taxon>
        <taxon>Arthropoda</taxon>
        <taxon>Chelicerata</taxon>
        <taxon>Arachnida</taxon>
        <taxon>Acari</taxon>
        <taxon>Acariformes</taxon>
        <taxon>Sarcoptiformes</taxon>
        <taxon>Astigmata</taxon>
        <taxon>Glycyphagoidea</taxon>
        <taxon>Echimyopodidae</taxon>
        <taxon>Blomia</taxon>
    </lineage>
</organism>
<dbReference type="EMBL" id="JAPWDV010000001">
    <property type="protein sequence ID" value="KAJ6222017.1"/>
    <property type="molecule type" value="Genomic_DNA"/>
</dbReference>
<proteinExistence type="predicted"/>
<name>A0A9Q0MD12_BLOTA</name>
<accession>A0A9Q0MD12</accession>
<dbReference type="Proteomes" id="UP001142055">
    <property type="component" value="Chromosome 1"/>
</dbReference>
<sequence length="200" mass="22464">MAMAMWRCGDECSTINSSTLQSYLADKFSPHINAQLEKMLENAMKSLESGVTISIAHQSPLIVAITIEEDANVDSSISKAQQNQHHFAQQQLNSKLFLPLLISVVMVDIATHDLRALMYAMPVDTYVTVGVGGGGESLVTIGIDSNRRRLINHQISSFDESPEEIRLRNMRETEILTTNLNKVIPKHELLWQDRQFEQLV</sequence>
<protein>
    <submittedName>
        <fullName evidence="1">Uncharacterized protein</fullName>
    </submittedName>
</protein>
<reference evidence="1" key="1">
    <citation type="submission" date="2022-12" db="EMBL/GenBank/DDBJ databases">
        <title>Genome assemblies of Blomia tropicalis.</title>
        <authorList>
            <person name="Cui Y."/>
        </authorList>
    </citation>
    <scope>NUCLEOTIDE SEQUENCE</scope>
    <source>
        <tissue evidence="1">Adult mites</tissue>
    </source>
</reference>